<dbReference type="InterPro" id="IPR036412">
    <property type="entry name" value="HAD-like_sf"/>
</dbReference>
<dbReference type="InterPro" id="IPR023214">
    <property type="entry name" value="HAD_sf"/>
</dbReference>
<dbReference type="Proteomes" id="UP000070589">
    <property type="component" value="Unassembled WGS sequence"/>
</dbReference>
<proteinExistence type="predicted"/>
<reference evidence="1 2" key="1">
    <citation type="journal article" date="2016" name="Sci. Rep.">
        <title>Metabolic traits of an uncultured archaeal lineage -MSBL1- from brine pools of the Red Sea.</title>
        <authorList>
            <person name="Mwirichia R."/>
            <person name="Alam I."/>
            <person name="Rashid M."/>
            <person name="Vinu M."/>
            <person name="Ba-Alawi W."/>
            <person name="Anthony Kamau A."/>
            <person name="Kamanda Ngugi D."/>
            <person name="Goker M."/>
            <person name="Klenk H.P."/>
            <person name="Bajic V."/>
            <person name="Stingl U."/>
        </authorList>
    </citation>
    <scope>NUCLEOTIDE SEQUENCE [LARGE SCALE GENOMIC DNA]</scope>
    <source>
        <strain evidence="1">SCGC-AAA259D14</strain>
    </source>
</reference>
<protein>
    <submittedName>
        <fullName evidence="1">Uncharacterized protein</fullName>
    </submittedName>
</protein>
<dbReference type="SUPFAM" id="SSF56784">
    <property type="entry name" value="HAD-like"/>
    <property type="match status" value="1"/>
</dbReference>
<comment type="caution">
    <text evidence="1">The sequence shown here is derived from an EMBL/GenBank/DDBJ whole genome shotgun (WGS) entry which is preliminary data.</text>
</comment>
<dbReference type="Gene3D" id="1.10.3870.10">
    <property type="entry name" value="AF1437-like domain superfamily"/>
    <property type="match status" value="1"/>
</dbReference>
<evidence type="ECO:0000313" key="2">
    <source>
        <dbReference type="Proteomes" id="UP000070589"/>
    </source>
</evidence>
<organism evidence="1 2">
    <name type="scientific">candidate division MSBL1 archaeon SCGC-AAA259D14</name>
    <dbReference type="NCBI Taxonomy" id="1698261"/>
    <lineage>
        <taxon>Archaea</taxon>
        <taxon>Methanobacteriati</taxon>
        <taxon>Methanobacteriota</taxon>
        <taxon>candidate division MSBL1</taxon>
    </lineage>
</organism>
<dbReference type="InterPro" id="IPR024196">
    <property type="entry name" value="NiFe_hyd_3_EhaR"/>
</dbReference>
<dbReference type="AlphaFoldDB" id="A0A133U445"/>
<name>A0A133U445_9EURY</name>
<dbReference type="PIRSF" id="PIRSF019370">
    <property type="entry name" value="EhaR"/>
    <property type="match status" value="1"/>
</dbReference>
<gene>
    <name evidence="1" type="ORF">AKJ62_04105</name>
</gene>
<evidence type="ECO:0000313" key="1">
    <source>
        <dbReference type="EMBL" id="KXA88962.1"/>
    </source>
</evidence>
<sequence>MNGKNSSDKVFITDCEGPISKNDNAFELANHFIPDGDKLFSILSKFDDVLAEIIRKPDYKKGSTLKFILPFLRAYGATDEKIRKYSLKNVVLVPGAKQTLQFIKNIMPTFIVSTSYEPYIDALCQHLCFSLKNTYSTKMSIDKYPLDQEEINKLRNIRDEIKSFDRIRIPNDARCLEDLPQKSIKTIEKLEKIFWEIIPDLESEKMLDDVNPIGGVEKAKAVEDISEREEVNLEDIMYIGDSITDVEAFRFLGEGGGLSISFNGSVYAVQNAEIAVLAENSIIISILADYFNRFGKEGVFELIDNWSYKTLEKLYPNEKLLSQVSDLYPEELPRVDVINEENERELIEKSIKFRKGLRGEAIGELG</sequence>
<accession>A0A133U445</accession>
<dbReference type="EMBL" id="LHXL01000067">
    <property type="protein sequence ID" value="KXA88962.1"/>
    <property type="molecule type" value="Genomic_DNA"/>
</dbReference>
<keyword evidence="2" id="KW-1185">Reference proteome</keyword>
<dbReference type="Pfam" id="PF08282">
    <property type="entry name" value="Hydrolase_3"/>
    <property type="match status" value="1"/>
</dbReference>
<dbReference type="Gene3D" id="3.40.50.1000">
    <property type="entry name" value="HAD superfamily/HAD-like"/>
    <property type="match status" value="1"/>
</dbReference>